<sequence length="625" mass="68174">MSLLRDVLKKPNKRDTASIKSAGARSVVASLYSLAIGGEHVKKRRRPDFSALGAPEWHHGDPPLPPDMPGTAAQTDICAYTIAHATVLPLRLEDKNHWLSLIFVSGRDVPQRRLASRSIHLKREIDSQPAKVAGEVRLFLEKTKSISSIDVWLAVVAPAGQIVSLTANVWNRHKGNPLHPDQKPEHYKDKFPKGTFVFPFELPPLPKFVPVTHPDNDKQRLMLSAAMDAGSGPTAACVIILHRLDALIRPHAASGKIHFTCGVGVRRDSVNGIDEDMDMILQYFPLYRRLTRHPVPFPFLVSREDWPLKRETVGGWVLSPFGGRGRIGTQMVEVEGLLGVQDPALCTAGHTLEFTVLLWSKSADALKLLAQPAAVTVRYLKADFMPSSEALRPREQSRKTRTLERMAEGRVWAADGERPQEGAPMPELVRLHHLSETGTDGGVSHDHIRPFAGSRMQSWTADSDDGGGVADDDGGDEMDDALADLAGGETDHFTQLDGDLHIPPCRPVSYRYTDVGREYSLELQFAHPQYAHVSPTGPGLVAEVPVWFVVDRPPLAIGPPAALNAEPMYLADLPLKGATIPVGADAVRWPKVVGTQATTGRGGKAKLGQPFVGLVPPPKETTATS</sequence>
<dbReference type="AlphaFoldDB" id="A0AAD6YW48"/>
<dbReference type="Proteomes" id="UP001219525">
    <property type="component" value="Unassembled WGS sequence"/>
</dbReference>
<name>A0AAD6YW48_9AGAR</name>
<dbReference type="EMBL" id="JARJCW010000001">
    <property type="protein sequence ID" value="KAJ7230545.1"/>
    <property type="molecule type" value="Genomic_DNA"/>
</dbReference>
<evidence type="ECO:0008006" key="4">
    <source>
        <dbReference type="Google" id="ProtNLM"/>
    </source>
</evidence>
<feature type="region of interest" description="Disordered" evidence="1">
    <location>
        <begin position="599"/>
        <end position="625"/>
    </location>
</feature>
<organism evidence="2 3">
    <name type="scientific">Mycena pura</name>
    <dbReference type="NCBI Taxonomy" id="153505"/>
    <lineage>
        <taxon>Eukaryota</taxon>
        <taxon>Fungi</taxon>
        <taxon>Dikarya</taxon>
        <taxon>Basidiomycota</taxon>
        <taxon>Agaricomycotina</taxon>
        <taxon>Agaricomycetes</taxon>
        <taxon>Agaricomycetidae</taxon>
        <taxon>Agaricales</taxon>
        <taxon>Marasmiineae</taxon>
        <taxon>Mycenaceae</taxon>
        <taxon>Mycena</taxon>
    </lineage>
</organism>
<gene>
    <name evidence="2" type="ORF">GGX14DRAFT_583756</name>
</gene>
<keyword evidence="3" id="KW-1185">Reference proteome</keyword>
<evidence type="ECO:0000313" key="2">
    <source>
        <dbReference type="EMBL" id="KAJ7230545.1"/>
    </source>
</evidence>
<comment type="caution">
    <text evidence="2">The sequence shown here is derived from an EMBL/GenBank/DDBJ whole genome shotgun (WGS) entry which is preliminary data.</text>
</comment>
<accession>A0AAD6YW48</accession>
<protein>
    <recommendedName>
        <fullName evidence="4">Arrestin-like N-terminal domain-containing protein</fullName>
    </recommendedName>
</protein>
<evidence type="ECO:0000313" key="3">
    <source>
        <dbReference type="Proteomes" id="UP001219525"/>
    </source>
</evidence>
<proteinExistence type="predicted"/>
<reference evidence="2" key="1">
    <citation type="submission" date="2023-03" db="EMBL/GenBank/DDBJ databases">
        <title>Massive genome expansion in bonnet fungi (Mycena s.s.) driven by repeated elements and novel gene families across ecological guilds.</title>
        <authorList>
            <consortium name="Lawrence Berkeley National Laboratory"/>
            <person name="Harder C.B."/>
            <person name="Miyauchi S."/>
            <person name="Viragh M."/>
            <person name="Kuo A."/>
            <person name="Thoen E."/>
            <person name="Andreopoulos B."/>
            <person name="Lu D."/>
            <person name="Skrede I."/>
            <person name="Drula E."/>
            <person name="Henrissat B."/>
            <person name="Morin E."/>
            <person name="Kohler A."/>
            <person name="Barry K."/>
            <person name="LaButti K."/>
            <person name="Morin E."/>
            <person name="Salamov A."/>
            <person name="Lipzen A."/>
            <person name="Mereny Z."/>
            <person name="Hegedus B."/>
            <person name="Baldrian P."/>
            <person name="Stursova M."/>
            <person name="Weitz H."/>
            <person name="Taylor A."/>
            <person name="Grigoriev I.V."/>
            <person name="Nagy L.G."/>
            <person name="Martin F."/>
            <person name="Kauserud H."/>
        </authorList>
    </citation>
    <scope>NUCLEOTIDE SEQUENCE</scope>
    <source>
        <strain evidence="2">9144</strain>
    </source>
</reference>
<evidence type="ECO:0000256" key="1">
    <source>
        <dbReference type="SAM" id="MobiDB-lite"/>
    </source>
</evidence>